<gene>
    <name evidence="3 6" type="primary">rimP</name>
    <name evidence="6" type="ORF">WDJ50_14280</name>
</gene>
<dbReference type="PANTHER" id="PTHR33867">
    <property type="entry name" value="RIBOSOME MATURATION FACTOR RIMP"/>
    <property type="match status" value="1"/>
</dbReference>
<dbReference type="PANTHER" id="PTHR33867:SF1">
    <property type="entry name" value="RIBOSOME MATURATION FACTOR RIMP"/>
    <property type="match status" value="1"/>
</dbReference>
<dbReference type="Gene3D" id="3.30.300.70">
    <property type="entry name" value="RimP-like superfamily, N-terminal"/>
    <property type="match status" value="1"/>
</dbReference>
<evidence type="ECO:0000313" key="6">
    <source>
        <dbReference type="EMBL" id="WYF44537.1"/>
    </source>
</evidence>
<name>A0AAU6Q1P3_9DEIO</name>
<dbReference type="Pfam" id="PF02576">
    <property type="entry name" value="RimP_N"/>
    <property type="match status" value="1"/>
</dbReference>
<evidence type="ECO:0000259" key="4">
    <source>
        <dbReference type="Pfam" id="PF02576"/>
    </source>
</evidence>
<sequence length="162" mass="17879">MNNKANNNSDLTARLFALADGAVRPLGFEVLEVTQGRDGGDLIVLVRIDRLDEQPVTMDDLTGASRAAEAEFDRVDPIEGEYRLEFESPGGKRPLLRARHFERMLGLKAKVRSLPGRGDHNFTAPIQAVSGDSVTFERAGQSVTVNVSDIQAHLVEFPDRHR</sequence>
<proteinExistence type="inferred from homology"/>
<dbReference type="GO" id="GO:0006412">
    <property type="term" value="P:translation"/>
    <property type="evidence" value="ECO:0007669"/>
    <property type="project" value="TreeGrafter"/>
</dbReference>
<feature type="domain" description="Ribosome maturation factor RimP C-terminal" evidence="5">
    <location>
        <begin position="95"/>
        <end position="152"/>
    </location>
</feature>
<dbReference type="RefSeq" id="WP_339095739.1">
    <property type="nucleotide sequence ID" value="NZ_CP149782.1"/>
</dbReference>
<dbReference type="SUPFAM" id="SSF75420">
    <property type="entry name" value="YhbC-like, N-terminal domain"/>
    <property type="match status" value="1"/>
</dbReference>
<dbReference type="Pfam" id="PF17384">
    <property type="entry name" value="DUF150_C"/>
    <property type="match status" value="1"/>
</dbReference>
<dbReference type="HAMAP" id="MF_01077">
    <property type="entry name" value="RimP"/>
    <property type="match status" value="1"/>
</dbReference>
<keyword evidence="2 3" id="KW-0690">Ribosome biogenesis</keyword>
<evidence type="ECO:0000256" key="2">
    <source>
        <dbReference type="ARBA" id="ARBA00022517"/>
    </source>
</evidence>
<dbReference type="InterPro" id="IPR003728">
    <property type="entry name" value="Ribosome_maturation_RimP"/>
</dbReference>
<evidence type="ECO:0000259" key="5">
    <source>
        <dbReference type="Pfam" id="PF17384"/>
    </source>
</evidence>
<accession>A0AAU6Q1P3</accession>
<reference evidence="6" key="1">
    <citation type="submission" date="2024-03" db="EMBL/GenBank/DDBJ databases">
        <title>Deinococcus weizhi sp. nov., isolated from human skin.</title>
        <authorList>
            <person name="Wei Z."/>
            <person name="Tian F."/>
            <person name="Yang C."/>
            <person name="Xin L.T."/>
            <person name="Wen Z.J."/>
            <person name="Lan K.C."/>
            <person name="Yu L."/>
            <person name="Zhe W."/>
            <person name="Dan F.D."/>
            <person name="Jun W."/>
            <person name="Rui Z."/>
            <person name="Yong X.J."/>
            <person name="Ting Y."/>
            <person name="Wei X."/>
            <person name="Xu Z.G."/>
            <person name="Xin Z."/>
            <person name="Dong F.G."/>
            <person name="Ni X.M."/>
            <person name="Zheng M.G."/>
            <person name="Chun Y."/>
            <person name="Qian W.X."/>
        </authorList>
    </citation>
    <scope>NUCLEOTIDE SEQUENCE</scope>
    <source>
        <strain evidence="6">VB142</strain>
    </source>
</reference>
<dbReference type="InterPro" id="IPR028989">
    <property type="entry name" value="RimP_N"/>
</dbReference>
<dbReference type="NCBIfam" id="NF011239">
    <property type="entry name" value="PRK14645.1"/>
    <property type="match status" value="1"/>
</dbReference>
<evidence type="ECO:0000256" key="3">
    <source>
        <dbReference type="HAMAP-Rule" id="MF_01077"/>
    </source>
</evidence>
<dbReference type="AlphaFoldDB" id="A0AAU6Q1P3"/>
<dbReference type="InterPro" id="IPR035956">
    <property type="entry name" value="RimP_N_sf"/>
</dbReference>
<dbReference type="InterPro" id="IPR028998">
    <property type="entry name" value="RimP_C"/>
</dbReference>
<keyword evidence="1 3" id="KW-0963">Cytoplasm</keyword>
<dbReference type="GO" id="GO:0005829">
    <property type="term" value="C:cytosol"/>
    <property type="evidence" value="ECO:0007669"/>
    <property type="project" value="TreeGrafter"/>
</dbReference>
<feature type="domain" description="Ribosome maturation factor RimP N-terminal" evidence="4">
    <location>
        <begin position="20"/>
        <end position="91"/>
    </location>
</feature>
<evidence type="ECO:0000256" key="1">
    <source>
        <dbReference type="ARBA" id="ARBA00022490"/>
    </source>
</evidence>
<dbReference type="GO" id="GO:0000028">
    <property type="term" value="P:ribosomal small subunit assembly"/>
    <property type="evidence" value="ECO:0007669"/>
    <property type="project" value="TreeGrafter"/>
</dbReference>
<organism evidence="6">
    <name type="scientific">Deinococcus sp. VB142</name>
    <dbReference type="NCBI Taxonomy" id="3112952"/>
    <lineage>
        <taxon>Bacteria</taxon>
        <taxon>Thermotogati</taxon>
        <taxon>Deinococcota</taxon>
        <taxon>Deinococci</taxon>
        <taxon>Deinococcales</taxon>
        <taxon>Deinococcaceae</taxon>
        <taxon>Deinococcus</taxon>
    </lineage>
</organism>
<comment type="similarity">
    <text evidence="3">Belongs to the RimP family.</text>
</comment>
<comment type="function">
    <text evidence="3">Required for maturation of 30S ribosomal subunits.</text>
</comment>
<dbReference type="InterPro" id="IPR036847">
    <property type="entry name" value="RimP_C_sf"/>
</dbReference>
<protein>
    <recommendedName>
        <fullName evidence="3">Ribosome maturation factor RimP</fullName>
    </recommendedName>
</protein>
<dbReference type="EMBL" id="CP149782">
    <property type="protein sequence ID" value="WYF44537.1"/>
    <property type="molecule type" value="Genomic_DNA"/>
</dbReference>
<comment type="subcellular location">
    <subcellularLocation>
        <location evidence="3">Cytoplasm</location>
    </subcellularLocation>
</comment>
<dbReference type="SUPFAM" id="SSF74942">
    <property type="entry name" value="YhbC-like, C-terminal domain"/>
    <property type="match status" value="1"/>
</dbReference>